<evidence type="ECO:0000256" key="3">
    <source>
        <dbReference type="ARBA" id="ARBA00022741"/>
    </source>
</evidence>
<dbReference type="SUPFAM" id="SSF81301">
    <property type="entry name" value="Nucleotidyltransferase"/>
    <property type="match status" value="1"/>
</dbReference>
<dbReference type="AlphaFoldDB" id="A0A150QB47"/>
<reference evidence="7 8" key="1">
    <citation type="submission" date="2014-02" db="EMBL/GenBank/DDBJ databases">
        <title>The small core and large imbalanced accessory genome model reveals a collaborative survival strategy of Sorangium cellulosum strains in nature.</title>
        <authorList>
            <person name="Han K."/>
            <person name="Peng R."/>
            <person name="Blom J."/>
            <person name="Li Y.-Z."/>
        </authorList>
    </citation>
    <scope>NUCLEOTIDE SEQUENCE [LARGE SCALE GENOMIC DNA]</scope>
    <source>
        <strain evidence="7 8">So0008-312</strain>
    </source>
</reference>
<gene>
    <name evidence="7" type="ORF">BE15_26135</name>
</gene>
<evidence type="ECO:0000259" key="5">
    <source>
        <dbReference type="Pfam" id="PF01909"/>
    </source>
</evidence>
<dbReference type="InterPro" id="IPR006116">
    <property type="entry name" value="NT_2-5OAS_ClassI-CCAase"/>
</dbReference>
<feature type="domain" description="Polymerase nucleotidyl transferase" evidence="5">
    <location>
        <begin position="43"/>
        <end position="74"/>
    </location>
</feature>
<evidence type="ECO:0000259" key="6">
    <source>
        <dbReference type="Pfam" id="PF26305"/>
    </source>
</evidence>
<protein>
    <submittedName>
        <fullName evidence="7">Uncharacterized protein</fullName>
    </submittedName>
</protein>
<dbReference type="RefSeq" id="WP_061611308.1">
    <property type="nucleotide sequence ID" value="NZ_JEMA01000857.1"/>
</dbReference>
<accession>A0A150QB47</accession>
<keyword evidence="4" id="KW-0051">Antiviral defense</keyword>
<dbReference type="InterPro" id="IPR043519">
    <property type="entry name" value="NT_sf"/>
</dbReference>
<feature type="domain" description="cGAS/DncV-like nucleotidyltransferase C-terminal helical" evidence="6">
    <location>
        <begin position="187"/>
        <end position="306"/>
    </location>
</feature>
<dbReference type="InterPro" id="IPR002934">
    <property type="entry name" value="Polymerase_NTP_transf_dom"/>
</dbReference>
<organism evidence="7 8">
    <name type="scientific">Sorangium cellulosum</name>
    <name type="common">Polyangium cellulosum</name>
    <dbReference type="NCBI Taxonomy" id="56"/>
    <lineage>
        <taxon>Bacteria</taxon>
        <taxon>Pseudomonadati</taxon>
        <taxon>Myxococcota</taxon>
        <taxon>Polyangia</taxon>
        <taxon>Polyangiales</taxon>
        <taxon>Polyangiaceae</taxon>
        <taxon>Sorangium</taxon>
    </lineage>
</organism>
<dbReference type="OrthoDB" id="8264173at2"/>
<dbReference type="GO" id="GO:0016779">
    <property type="term" value="F:nucleotidyltransferase activity"/>
    <property type="evidence" value="ECO:0007669"/>
    <property type="project" value="InterPro"/>
</dbReference>
<keyword evidence="3" id="KW-0547">Nucleotide-binding</keyword>
<dbReference type="Pfam" id="PF01909">
    <property type="entry name" value="NTP_transf_2"/>
    <property type="match status" value="1"/>
</dbReference>
<dbReference type="CDD" id="cd05400">
    <property type="entry name" value="NT_2-5OAS_ClassI-CCAase"/>
    <property type="match status" value="1"/>
</dbReference>
<dbReference type="GO" id="GO:0051607">
    <property type="term" value="P:defense response to virus"/>
    <property type="evidence" value="ECO:0007669"/>
    <property type="project" value="UniProtKB-KW"/>
</dbReference>
<dbReference type="EMBL" id="JEMA01000857">
    <property type="protein sequence ID" value="KYF65102.1"/>
    <property type="molecule type" value="Genomic_DNA"/>
</dbReference>
<evidence type="ECO:0000313" key="7">
    <source>
        <dbReference type="EMBL" id="KYF65102.1"/>
    </source>
</evidence>
<keyword evidence="2" id="KW-0548">Nucleotidyltransferase</keyword>
<dbReference type="Proteomes" id="UP000075260">
    <property type="component" value="Unassembled WGS sequence"/>
</dbReference>
<dbReference type="Pfam" id="PF26305">
    <property type="entry name" value="CD_NTase_C"/>
    <property type="match status" value="1"/>
</dbReference>
<keyword evidence="1" id="KW-0808">Transferase</keyword>
<proteinExistence type="predicted"/>
<evidence type="ECO:0000256" key="2">
    <source>
        <dbReference type="ARBA" id="ARBA00022695"/>
    </source>
</evidence>
<sequence length="316" mass="35679">MSRNWDQTLKDWAETINATDEERGRSAREAIQQAIRGAPKLEHKGIDVFVTGSYRNNTNTRADSDIDMAVVLRDIAFYEFPAEGLVTREMLGIRTSDYSFDAFRGDVEAALRVQFGTSNVTAGNKAFDVRASGARLDADVAVFLKHRRYTGKKTATGAWEYVEGVELRPRDAPAERIINWPEQHYERGIAKNDATNRRFKRMVRILKRLRADMAVQGDTEQQSAAGQVRPFVLECLVHNAPDACFNLEEGGYLKDTEAVLSWLLRATQPRGTGHKLMEVSGLQPLFDGPARRTPQQAYAFLKTAWRRIFGAKELPR</sequence>
<evidence type="ECO:0000256" key="4">
    <source>
        <dbReference type="ARBA" id="ARBA00023118"/>
    </source>
</evidence>
<evidence type="ECO:0000313" key="8">
    <source>
        <dbReference type="Proteomes" id="UP000075260"/>
    </source>
</evidence>
<comment type="caution">
    <text evidence="7">The sequence shown here is derived from an EMBL/GenBank/DDBJ whole genome shotgun (WGS) entry which is preliminary data.</text>
</comment>
<evidence type="ECO:0000256" key="1">
    <source>
        <dbReference type="ARBA" id="ARBA00022679"/>
    </source>
</evidence>
<dbReference type="InterPro" id="IPR058909">
    <property type="entry name" value="CD_NTase_C"/>
</dbReference>
<name>A0A150QB47_SORCE</name>